<feature type="compositionally biased region" description="Acidic residues" evidence="1">
    <location>
        <begin position="58"/>
        <end position="71"/>
    </location>
</feature>
<feature type="region of interest" description="Disordered" evidence="1">
    <location>
        <begin position="219"/>
        <end position="265"/>
    </location>
</feature>
<reference evidence="2" key="1">
    <citation type="submission" date="2020-10" db="EMBL/GenBank/DDBJ databases">
        <authorList>
            <person name="Han B."/>
            <person name="Lu T."/>
            <person name="Zhao Q."/>
            <person name="Huang X."/>
            <person name="Zhao Y."/>
        </authorList>
    </citation>
    <scope>NUCLEOTIDE SEQUENCE</scope>
</reference>
<evidence type="ECO:0000313" key="3">
    <source>
        <dbReference type="Proteomes" id="UP000604825"/>
    </source>
</evidence>
<feature type="region of interest" description="Disordered" evidence="1">
    <location>
        <begin position="343"/>
        <end position="389"/>
    </location>
</feature>
<dbReference type="EMBL" id="CAJGYO010000009">
    <property type="protein sequence ID" value="CAD6254708.1"/>
    <property type="molecule type" value="Genomic_DNA"/>
</dbReference>
<feature type="compositionally biased region" description="Low complexity" evidence="1">
    <location>
        <begin position="74"/>
        <end position="85"/>
    </location>
</feature>
<dbReference type="OrthoDB" id="5192057at2759"/>
<feature type="compositionally biased region" description="Pro residues" evidence="1">
    <location>
        <begin position="17"/>
        <end position="28"/>
    </location>
</feature>
<sequence>MTPSGAKIGPGARLPATPSPAPPPPPAHVPSSVTARLDHYEEAAPKTETHLLEEVIVEDVLEYEDEDEDDGDKAAPTTAARASSPLPAPRLLPHPSSQQITPFFPAKQSAGRSKALRWMEDSGDSDFVCTSSAAQSSYLGATRRAFEVTASPVPAAPCEGESSASRPVVITKKGQCCRRRAKTRDTDGLPVVSPRQAARVLTHQRLGPRPVMRVPVHQHLGPQHRPSASGGRHHRCREPGPGFMSNARRPSTSPHIHPPNALPRRHVPRAAVPVDVDGFMLVQSHRHGHRHSPPQRRHQLSVLPSLVGLYFSCLAGDHIVARCTFPSRCLFYLSMMHRARNCKHGRSPQCLSSNRVREPPRHGQRRAARGNLGFGGGASQDSDEGGDSQLGPRLDPMLCFVDQPGALCDKGASPNPVSYLDLSSAKPKMTRGHPQTSWAAHLVAEDHDITAWPATPPVVCGVPMAAAGDTPCPQSNDLPVNPTMVQLGTEPGHGLTQSRPLQWELDHITGYALDNQAHGVQDS</sequence>
<evidence type="ECO:0000313" key="2">
    <source>
        <dbReference type="EMBL" id="CAD6254708.1"/>
    </source>
</evidence>
<dbReference type="AlphaFoldDB" id="A0A811Q905"/>
<protein>
    <submittedName>
        <fullName evidence="2">Uncharacterized protein</fullName>
    </submittedName>
</protein>
<accession>A0A811Q905</accession>
<feature type="region of interest" description="Disordered" evidence="1">
    <location>
        <begin position="58"/>
        <end position="99"/>
    </location>
</feature>
<feature type="region of interest" description="Disordered" evidence="1">
    <location>
        <begin position="1"/>
        <end position="34"/>
    </location>
</feature>
<organism evidence="2 3">
    <name type="scientific">Miscanthus lutarioriparius</name>
    <dbReference type="NCBI Taxonomy" id="422564"/>
    <lineage>
        <taxon>Eukaryota</taxon>
        <taxon>Viridiplantae</taxon>
        <taxon>Streptophyta</taxon>
        <taxon>Embryophyta</taxon>
        <taxon>Tracheophyta</taxon>
        <taxon>Spermatophyta</taxon>
        <taxon>Magnoliopsida</taxon>
        <taxon>Liliopsida</taxon>
        <taxon>Poales</taxon>
        <taxon>Poaceae</taxon>
        <taxon>PACMAD clade</taxon>
        <taxon>Panicoideae</taxon>
        <taxon>Andropogonodae</taxon>
        <taxon>Andropogoneae</taxon>
        <taxon>Saccharinae</taxon>
        <taxon>Miscanthus</taxon>
    </lineage>
</organism>
<gene>
    <name evidence="2" type="ORF">NCGR_LOCUS38310</name>
</gene>
<proteinExistence type="predicted"/>
<dbReference type="Proteomes" id="UP000604825">
    <property type="component" value="Unassembled WGS sequence"/>
</dbReference>
<evidence type="ECO:0000256" key="1">
    <source>
        <dbReference type="SAM" id="MobiDB-lite"/>
    </source>
</evidence>
<name>A0A811Q905_9POAL</name>
<keyword evidence="3" id="KW-1185">Reference proteome</keyword>
<comment type="caution">
    <text evidence="2">The sequence shown here is derived from an EMBL/GenBank/DDBJ whole genome shotgun (WGS) entry which is preliminary data.</text>
</comment>